<gene>
    <name evidence="6" type="ORF">TVAG_160120</name>
</gene>
<evidence type="ECO:0000256" key="2">
    <source>
        <dbReference type="ARBA" id="ARBA00023239"/>
    </source>
</evidence>
<evidence type="ECO:0000313" key="6">
    <source>
        <dbReference type="EMBL" id="EAY15839.1"/>
    </source>
</evidence>
<dbReference type="KEGG" id="tva:4773846"/>
<dbReference type="InterPro" id="IPR013024">
    <property type="entry name" value="GGCT-like"/>
</dbReference>
<dbReference type="AlphaFoldDB" id="A2DUV4"/>
<evidence type="ECO:0000256" key="3">
    <source>
        <dbReference type="PIRSR" id="PIRSR617939-1"/>
    </source>
</evidence>
<reference evidence="6" key="2">
    <citation type="journal article" date="2007" name="Science">
        <title>Draft genome sequence of the sexually transmitted pathogen Trichomonas vaginalis.</title>
        <authorList>
            <person name="Carlton J.M."/>
            <person name="Hirt R.P."/>
            <person name="Silva J.C."/>
            <person name="Delcher A.L."/>
            <person name="Schatz M."/>
            <person name="Zhao Q."/>
            <person name="Wortman J.R."/>
            <person name="Bidwell S.L."/>
            <person name="Alsmark U.C.M."/>
            <person name="Besteiro S."/>
            <person name="Sicheritz-Ponten T."/>
            <person name="Noel C.J."/>
            <person name="Dacks J.B."/>
            <person name="Foster P.G."/>
            <person name="Simillion C."/>
            <person name="Van de Peer Y."/>
            <person name="Miranda-Saavedra D."/>
            <person name="Barton G.J."/>
            <person name="Westrop G.D."/>
            <person name="Mueller S."/>
            <person name="Dessi D."/>
            <person name="Fiori P.L."/>
            <person name="Ren Q."/>
            <person name="Paulsen I."/>
            <person name="Zhang H."/>
            <person name="Bastida-Corcuera F.D."/>
            <person name="Simoes-Barbosa A."/>
            <person name="Brown M.T."/>
            <person name="Hayes R.D."/>
            <person name="Mukherjee M."/>
            <person name="Okumura C.Y."/>
            <person name="Schneider R."/>
            <person name="Smith A.J."/>
            <person name="Vanacova S."/>
            <person name="Villalvazo M."/>
            <person name="Haas B.J."/>
            <person name="Pertea M."/>
            <person name="Feldblyum T.V."/>
            <person name="Utterback T.R."/>
            <person name="Shu C.L."/>
            <person name="Osoegawa K."/>
            <person name="de Jong P.J."/>
            <person name="Hrdy I."/>
            <person name="Horvathova L."/>
            <person name="Zubacova Z."/>
            <person name="Dolezal P."/>
            <person name="Malik S.B."/>
            <person name="Logsdon J.M. Jr."/>
            <person name="Henze K."/>
            <person name="Gupta A."/>
            <person name="Wang C.C."/>
            <person name="Dunne R.L."/>
            <person name="Upcroft J.A."/>
            <person name="Upcroft P."/>
            <person name="White O."/>
            <person name="Salzberg S.L."/>
            <person name="Tang P."/>
            <person name="Chiu C.-H."/>
            <person name="Lee Y.-S."/>
            <person name="Embley T.M."/>
            <person name="Coombs G.H."/>
            <person name="Mottram J.C."/>
            <person name="Tachezy J."/>
            <person name="Fraser-Liggett C.M."/>
            <person name="Johnson P.J."/>
        </authorList>
    </citation>
    <scope>NUCLEOTIDE SEQUENCE [LARGE SCALE GENOMIC DNA]</scope>
    <source>
        <strain evidence="6">G3</strain>
    </source>
</reference>
<feature type="domain" description="Gamma-glutamylcyclotransferase AIG2-like" evidence="5">
    <location>
        <begin position="21"/>
        <end position="121"/>
    </location>
</feature>
<dbReference type="PANTHER" id="PTHR12935">
    <property type="entry name" value="GAMMA-GLUTAMYLCYCLOTRANSFERASE"/>
    <property type="match status" value="1"/>
</dbReference>
<evidence type="ECO:0000256" key="4">
    <source>
        <dbReference type="PIRSR" id="PIRSR617939-2"/>
    </source>
</evidence>
<sequence>MEVQYELDVEKAKTEDEFYYYFAYGSNMNLEQMAFRCPQSIKVGHGVMKDYHVVEALYADIDASEGNIVNGLVWKVNSNDLASLDKYEGFPKRYFRFITPITVSDKEIHCVVYKMTDECRKERSGKEYPEAYRLRCRKGAEDNSIPSAF</sequence>
<dbReference type="Proteomes" id="UP000001542">
    <property type="component" value="Unassembled WGS sequence"/>
</dbReference>
<accession>A2DUV4</accession>
<dbReference type="InParanoid" id="A2DUV4"/>
<dbReference type="EMBL" id="DS113250">
    <property type="protein sequence ID" value="EAY15839.1"/>
    <property type="molecule type" value="Genomic_DNA"/>
</dbReference>
<dbReference type="RefSeq" id="XP_001328062.1">
    <property type="nucleotide sequence ID" value="XM_001328027.1"/>
</dbReference>
<dbReference type="InterPro" id="IPR009288">
    <property type="entry name" value="AIG2-like_dom"/>
</dbReference>
<dbReference type="VEuPathDB" id="TrichDB:TVAG_160120"/>
<keyword evidence="2" id="KW-0456">Lyase</keyword>
<dbReference type="SMR" id="A2DUV4"/>
<feature type="binding site" evidence="4">
    <location>
        <begin position="21"/>
        <end position="26"/>
    </location>
    <ligand>
        <name>substrate</name>
    </ligand>
</feature>
<evidence type="ECO:0000313" key="7">
    <source>
        <dbReference type="Proteomes" id="UP000001542"/>
    </source>
</evidence>
<dbReference type="GO" id="GO:0003839">
    <property type="term" value="F:gamma-glutamylcyclotransferase activity"/>
    <property type="evidence" value="ECO:0000318"/>
    <property type="project" value="GO_Central"/>
</dbReference>
<organism evidence="6 7">
    <name type="scientific">Trichomonas vaginalis (strain ATCC PRA-98 / G3)</name>
    <dbReference type="NCBI Taxonomy" id="412133"/>
    <lineage>
        <taxon>Eukaryota</taxon>
        <taxon>Metamonada</taxon>
        <taxon>Parabasalia</taxon>
        <taxon>Trichomonadida</taxon>
        <taxon>Trichomonadidae</taxon>
        <taxon>Trichomonas</taxon>
    </lineage>
</organism>
<dbReference type="CDD" id="cd06661">
    <property type="entry name" value="GGCT_like"/>
    <property type="match status" value="1"/>
</dbReference>
<keyword evidence="7" id="KW-1185">Reference proteome</keyword>
<dbReference type="VEuPathDB" id="TrichDB:TVAGG3_0259280"/>
<dbReference type="SUPFAM" id="SSF110857">
    <property type="entry name" value="Gamma-glutamyl cyclotransferase-like"/>
    <property type="match status" value="1"/>
</dbReference>
<proteinExistence type="predicted"/>
<dbReference type="Pfam" id="PF06094">
    <property type="entry name" value="GGACT"/>
    <property type="match status" value="1"/>
</dbReference>
<dbReference type="Gene3D" id="3.10.490.10">
    <property type="entry name" value="Gamma-glutamyl cyclotransferase-like"/>
    <property type="match status" value="1"/>
</dbReference>
<evidence type="ECO:0000259" key="5">
    <source>
        <dbReference type="Pfam" id="PF06094"/>
    </source>
</evidence>
<dbReference type="InterPro" id="IPR017939">
    <property type="entry name" value="G-Glutamylcylcotransferase"/>
</dbReference>
<protein>
    <recommendedName>
        <fullName evidence="1">gamma-glutamylcyclotransferase</fullName>
        <ecNumber evidence="1">4.3.2.9</ecNumber>
    </recommendedName>
</protein>
<name>A2DUV4_TRIV3</name>
<reference evidence="6" key="1">
    <citation type="submission" date="2006-10" db="EMBL/GenBank/DDBJ databases">
        <authorList>
            <person name="Amadeo P."/>
            <person name="Zhao Q."/>
            <person name="Wortman J."/>
            <person name="Fraser-Liggett C."/>
            <person name="Carlton J."/>
        </authorList>
    </citation>
    <scope>NUCLEOTIDE SEQUENCE</scope>
    <source>
        <strain evidence="6">G3</strain>
    </source>
</reference>
<dbReference type="PANTHER" id="PTHR12935:SF0">
    <property type="entry name" value="GAMMA-GLUTAMYLCYCLOTRANSFERASE"/>
    <property type="match status" value="1"/>
</dbReference>
<feature type="active site" description="Proton acceptor" evidence="3">
    <location>
        <position position="88"/>
    </location>
</feature>
<dbReference type="OrthoDB" id="2924818at2759"/>
<dbReference type="EC" id="4.3.2.9" evidence="1"/>
<dbReference type="InterPro" id="IPR036568">
    <property type="entry name" value="GGCT-like_sf"/>
</dbReference>
<evidence type="ECO:0000256" key="1">
    <source>
        <dbReference type="ARBA" id="ARBA00012346"/>
    </source>
</evidence>